<dbReference type="Proteomes" id="UP000198620">
    <property type="component" value="Unassembled WGS sequence"/>
</dbReference>
<evidence type="ECO:0000256" key="3">
    <source>
        <dbReference type="ARBA" id="ARBA00022801"/>
    </source>
</evidence>
<dbReference type="InterPro" id="IPR016193">
    <property type="entry name" value="Cytidine_deaminase-like"/>
</dbReference>
<dbReference type="RefSeq" id="WP_090829471.1">
    <property type="nucleotide sequence ID" value="NZ_FOBH01000015.1"/>
</dbReference>
<dbReference type="AlphaFoldDB" id="A0A1H7R738"/>
<dbReference type="Gene3D" id="3.40.50.300">
    <property type="entry name" value="P-loop containing nucleotide triphosphate hydrolases"/>
    <property type="match status" value="1"/>
</dbReference>
<dbReference type="GO" id="GO:0004132">
    <property type="term" value="F:dCMP deaminase activity"/>
    <property type="evidence" value="ECO:0007669"/>
    <property type="project" value="TreeGrafter"/>
</dbReference>
<gene>
    <name evidence="6" type="ORF">SAMN05216387_11537</name>
</gene>
<evidence type="ECO:0000313" key="7">
    <source>
        <dbReference type="Proteomes" id="UP000198620"/>
    </source>
</evidence>
<dbReference type="InterPro" id="IPR015517">
    <property type="entry name" value="dCMP_deaminase-rel"/>
</dbReference>
<keyword evidence="2" id="KW-0479">Metal-binding</keyword>
<comment type="similarity">
    <text evidence="1">Belongs to the cytidine and deoxycytidylate deaminase family.</text>
</comment>
<protein>
    <submittedName>
        <fullName evidence="6">Deoxycytidylate deaminase</fullName>
    </submittedName>
</protein>
<dbReference type="InterPro" id="IPR016192">
    <property type="entry name" value="APOBEC/CMP_deaminase_Zn-bd"/>
</dbReference>
<organism evidence="6 7">
    <name type="scientific">Nitrosovibrio tenuis</name>
    <dbReference type="NCBI Taxonomy" id="1233"/>
    <lineage>
        <taxon>Bacteria</taxon>
        <taxon>Pseudomonadati</taxon>
        <taxon>Pseudomonadota</taxon>
        <taxon>Betaproteobacteria</taxon>
        <taxon>Nitrosomonadales</taxon>
        <taxon>Nitrosomonadaceae</taxon>
        <taxon>Nitrosovibrio</taxon>
    </lineage>
</organism>
<dbReference type="STRING" id="1233.SAMN05216387_11537"/>
<evidence type="ECO:0000256" key="4">
    <source>
        <dbReference type="ARBA" id="ARBA00022833"/>
    </source>
</evidence>
<evidence type="ECO:0000313" key="6">
    <source>
        <dbReference type="EMBL" id="SEL56066.1"/>
    </source>
</evidence>
<dbReference type="SUPFAM" id="SSF52540">
    <property type="entry name" value="P-loop containing nucleoside triphosphate hydrolases"/>
    <property type="match status" value="1"/>
</dbReference>
<accession>A0A1H7R738</accession>
<dbReference type="PROSITE" id="PS00903">
    <property type="entry name" value="CYT_DCMP_DEAMINASES_1"/>
    <property type="match status" value="1"/>
</dbReference>
<dbReference type="PANTHER" id="PTHR11086">
    <property type="entry name" value="DEOXYCYTIDYLATE DEAMINASE-RELATED"/>
    <property type="match status" value="1"/>
</dbReference>
<dbReference type="OrthoDB" id="9788517at2"/>
<evidence type="ECO:0000256" key="1">
    <source>
        <dbReference type="ARBA" id="ARBA00006576"/>
    </source>
</evidence>
<sequence>MIRNDSIVSLPQKGSVTVTESELLAPKDRRTQELVIALVGPVASGCTTAKAILENTLETQYGYTVIPYKPSDQIASSAKLLSENIEVGLTGSNRIAKYQAVGNTLREKFGNNYLVAKIIERIHSIRQEKGFKPAKGGEAKVPQSLRYAHIIDSLKHPAELDLLRETYGDIFWVFGVFAPEDIRKERLKKNSPSEAEITKIIEKDYGENDDFGQQVSDAFHKADFFVRNDHPNDVELRKSLERYLEILFAIPVHSPTSDETAMHAAHAQAAISGCLSRQVGAVIVSKKGEIIGLGRNDVPKFGGGLYSEEDGKDDHRCYKWADKICHNDERKNRLYEAACDKLKPLLKEDINTQAVEDALKQTDIKQLIEYSRAVHAEMEAIISVARGEKTGIVGSTLYCTTFPCHSCARHIVASGIEKVVFIEPYPKSLATVLHSDSVSVKENTTERRVRFIQYEGVAPQNILRLFRLDSTKRPRKEKGRFILMDKKMAQPIITTSLDDYSTHEQWVIGKLAISEKNNER</sequence>
<reference evidence="6 7" key="1">
    <citation type="submission" date="2016-10" db="EMBL/GenBank/DDBJ databases">
        <authorList>
            <person name="de Groot N.N."/>
        </authorList>
    </citation>
    <scope>NUCLEOTIDE SEQUENCE [LARGE SCALE GENOMIC DNA]</scope>
    <source>
        <strain evidence="6 7">Nv1</strain>
    </source>
</reference>
<keyword evidence="7" id="KW-1185">Reference proteome</keyword>
<dbReference type="InterPro" id="IPR027417">
    <property type="entry name" value="P-loop_NTPase"/>
</dbReference>
<dbReference type="Pfam" id="PF00383">
    <property type="entry name" value="dCMP_cyt_deam_1"/>
    <property type="match status" value="1"/>
</dbReference>
<dbReference type="GO" id="GO:0008270">
    <property type="term" value="F:zinc ion binding"/>
    <property type="evidence" value="ECO:0007669"/>
    <property type="project" value="InterPro"/>
</dbReference>
<evidence type="ECO:0000256" key="2">
    <source>
        <dbReference type="ARBA" id="ARBA00022723"/>
    </source>
</evidence>
<dbReference type="GO" id="GO:0005737">
    <property type="term" value="C:cytoplasm"/>
    <property type="evidence" value="ECO:0007669"/>
    <property type="project" value="TreeGrafter"/>
</dbReference>
<feature type="domain" description="CMP/dCMP-type deaminase" evidence="5">
    <location>
        <begin position="256"/>
        <end position="432"/>
    </location>
</feature>
<keyword evidence="3" id="KW-0378">Hydrolase</keyword>
<dbReference type="NCBIfam" id="NF041025">
    <property type="entry name" value="antiphage_deaminase"/>
    <property type="match status" value="1"/>
</dbReference>
<dbReference type="PANTHER" id="PTHR11086:SF18">
    <property type="entry name" value="DEOXYCYTIDYLATE DEAMINASE"/>
    <property type="match status" value="1"/>
</dbReference>
<dbReference type="EMBL" id="FOBH01000015">
    <property type="protein sequence ID" value="SEL56066.1"/>
    <property type="molecule type" value="Genomic_DNA"/>
</dbReference>
<dbReference type="PROSITE" id="PS51747">
    <property type="entry name" value="CYT_DCMP_DEAMINASES_2"/>
    <property type="match status" value="1"/>
</dbReference>
<proteinExistence type="inferred from homology"/>
<dbReference type="InterPro" id="IPR002125">
    <property type="entry name" value="CMP_dCMP_dom"/>
</dbReference>
<dbReference type="SUPFAM" id="SSF53927">
    <property type="entry name" value="Cytidine deaminase-like"/>
    <property type="match status" value="1"/>
</dbReference>
<evidence type="ECO:0000259" key="5">
    <source>
        <dbReference type="PROSITE" id="PS51747"/>
    </source>
</evidence>
<name>A0A1H7R738_9PROT</name>
<dbReference type="Gene3D" id="3.40.140.10">
    <property type="entry name" value="Cytidine Deaminase, domain 2"/>
    <property type="match status" value="1"/>
</dbReference>
<keyword evidence="4" id="KW-0862">Zinc</keyword>